<dbReference type="AlphaFoldDB" id="A0A941ALX8"/>
<feature type="transmembrane region" description="Helical" evidence="1">
    <location>
        <begin position="40"/>
        <end position="57"/>
    </location>
</feature>
<dbReference type="Pfam" id="PF14068">
    <property type="entry name" value="YuiB"/>
    <property type="match status" value="1"/>
</dbReference>
<keyword evidence="1" id="KW-1133">Transmembrane helix</keyword>
<accession>A0A941ALX8</accession>
<feature type="transmembrane region" description="Helical" evidence="1">
    <location>
        <begin position="77"/>
        <end position="99"/>
    </location>
</feature>
<keyword evidence="3" id="KW-1185">Reference proteome</keyword>
<reference evidence="2" key="1">
    <citation type="submission" date="2021-03" db="EMBL/GenBank/DDBJ databases">
        <title>Bacillus suaedae sp. nov., isolated from Suaeda aralocaspica.</title>
        <authorList>
            <person name="Lei R.F.R."/>
        </authorList>
    </citation>
    <scope>NUCLEOTIDE SEQUENCE</scope>
    <source>
        <strain evidence="2">YZJH907-2</strain>
    </source>
</reference>
<evidence type="ECO:0000313" key="3">
    <source>
        <dbReference type="Proteomes" id="UP000678228"/>
    </source>
</evidence>
<protein>
    <submittedName>
        <fullName evidence="2">YuiB family protein</fullName>
    </submittedName>
</protein>
<proteinExistence type="predicted"/>
<keyword evidence="1" id="KW-0472">Membrane</keyword>
<feature type="transmembrane region" description="Helical" evidence="1">
    <location>
        <begin position="12"/>
        <end position="33"/>
    </location>
</feature>
<dbReference type="EMBL" id="JAGKSQ010000001">
    <property type="protein sequence ID" value="MBP3949885.1"/>
    <property type="molecule type" value="Genomic_DNA"/>
</dbReference>
<evidence type="ECO:0000313" key="2">
    <source>
        <dbReference type="EMBL" id="MBP3949885.1"/>
    </source>
</evidence>
<keyword evidence="1" id="KW-0812">Transmembrane</keyword>
<dbReference type="InterPro" id="IPR025917">
    <property type="entry name" value="YuiB"/>
</dbReference>
<name>A0A941ALX8_9BACI</name>
<dbReference type="Proteomes" id="UP000678228">
    <property type="component" value="Unassembled WGS sequence"/>
</dbReference>
<sequence length="110" mass="12512">MEVQSVNIPQLMISIILFLVLFFGIGFLLNMILRSTWVMALGYPIIVILIVDKVEFFDYFTDSTNAFPALWDNLTSLQLVDIIILFSGFIGAIIAGIVIKMLRVRGYQMF</sequence>
<evidence type="ECO:0000256" key="1">
    <source>
        <dbReference type="SAM" id="Phobius"/>
    </source>
</evidence>
<comment type="caution">
    <text evidence="2">The sequence shown here is derived from an EMBL/GenBank/DDBJ whole genome shotgun (WGS) entry which is preliminary data.</text>
</comment>
<organism evidence="2 3">
    <name type="scientific">Halalkalibacter suaedae</name>
    <dbReference type="NCBI Taxonomy" id="2822140"/>
    <lineage>
        <taxon>Bacteria</taxon>
        <taxon>Bacillati</taxon>
        <taxon>Bacillota</taxon>
        <taxon>Bacilli</taxon>
        <taxon>Bacillales</taxon>
        <taxon>Bacillaceae</taxon>
        <taxon>Halalkalibacter</taxon>
    </lineage>
</organism>
<gene>
    <name evidence="2" type="ORF">J7W16_01985</name>
</gene>